<feature type="transmembrane region" description="Helical" evidence="1">
    <location>
        <begin position="105"/>
        <end position="125"/>
    </location>
</feature>
<name>A0A0F9H8W2_9ZZZZ</name>
<feature type="transmembrane region" description="Helical" evidence="1">
    <location>
        <begin position="65"/>
        <end position="85"/>
    </location>
</feature>
<evidence type="ECO:0008006" key="3">
    <source>
        <dbReference type="Google" id="ProtNLM"/>
    </source>
</evidence>
<evidence type="ECO:0000256" key="1">
    <source>
        <dbReference type="SAM" id="Phobius"/>
    </source>
</evidence>
<comment type="caution">
    <text evidence="2">The sequence shown here is derived from an EMBL/GenBank/DDBJ whole genome shotgun (WGS) entry which is preliminary data.</text>
</comment>
<keyword evidence="1" id="KW-0812">Transmembrane</keyword>
<dbReference type="InterPro" id="IPR021737">
    <property type="entry name" value="Phage_phiKZ_Orf197"/>
</dbReference>
<gene>
    <name evidence="2" type="ORF">LCGC14_2093380</name>
</gene>
<keyword evidence="1" id="KW-0472">Membrane</keyword>
<dbReference type="Pfam" id="PF11750">
    <property type="entry name" value="DUF3307"/>
    <property type="match status" value="1"/>
</dbReference>
<keyword evidence="1" id="KW-1133">Transmembrane helix</keyword>
<sequence>MELFFGVILLLVAHYVADFYCQPRDIAVEKSYSMRALIIHIVLYSTSLFIILFLGLYFMGFVSELHAIQMAIGIVVVNSLFHYIIDFFTSKINSYFWKTKQVRKFWLTIGFDQLLHTGLLVYCYAEMLENFKYI</sequence>
<evidence type="ECO:0000313" key="2">
    <source>
        <dbReference type="EMBL" id="KKL71587.1"/>
    </source>
</evidence>
<dbReference type="AlphaFoldDB" id="A0A0F9H8W2"/>
<feature type="transmembrane region" description="Helical" evidence="1">
    <location>
        <begin position="37"/>
        <end position="58"/>
    </location>
</feature>
<reference evidence="2" key="1">
    <citation type="journal article" date="2015" name="Nature">
        <title>Complex archaea that bridge the gap between prokaryotes and eukaryotes.</title>
        <authorList>
            <person name="Spang A."/>
            <person name="Saw J.H."/>
            <person name="Jorgensen S.L."/>
            <person name="Zaremba-Niedzwiedzka K."/>
            <person name="Martijn J."/>
            <person name="Lind A.E."/>
            <person name="van Eijk R."/>
            <person name="Schleper C."/>
            <person name="Guy L."/>
            <person name="Ettema T.J."/>
        </authorList>
    </citation>
    <scope>NUCLEOTIDE SEQUENCE</scope>
</reference>
<dbReference type="EMBL" id="LAZR01025545">
    <property type="protein sequence ID" value="KKL71587.1"/>
    <property type="molecule type" value="Genomic_DNA"/>
</dbReference>
<accession>A0A0F9H8W2</accession>
<protein>
    <recommendedName>
        <fullName evidence="3">DUF3307 domain-containing protein</fullName>
    </recommendedName>
</protein>
<proteinExistence type="predicted"/>
<organism evidence="2">
    <name type="scientific">marine sediment metagenome</name>
    <dbReference type="NCBI Taxonomy" id="412755"/>
    <lineage>
        <taxon>unclassified sequences</taxon>
        <taxon>metagenomes</taxon>
        <taxon>ecological metagenomes</taxon>
    </lineage>
</organism>